<dbReference type="PIRSF" id="PIRSF000437">
    <property type="entry name" value="GPAT_DHAPAT"/>
    <property type="match status" value="1"/>
</dbReference>
<organism evidence="9 10">
    <name type="scientific">Knipowitschia caucasica</name>
    <name type="common">Caucasian dwarf goby</name>
    <name type="synonym">Pomatoschistus caucasicus</name>
    <dbReference type="NCBI Taxonomy" id="637954"/>
    <lineage>
        <taxon>Eukaryota</taxon>
        <taxon>Metazoa</taxon>
        <taxon>Chordata</taxon>
        <taxon>Craniata</taxon>
        <taxon>Vertebrata</taxon>
        <taxon>Euteleostomi</taxon>
        <taxon>Actinopterygii</taxon>
        <taxon>Neopterygii</taxon>
        <taxon>Teleostei</taxon>
        <taxon>Neoteleostei</taxon>
        <taxon>Acanthomorphata</taxon>
        <taxon>Gobiaria</taxon>
        <taxon>Gobiiformes</taxon>
        <taxon>Gobioidei</taxon>
        <taxon>Gobiidae</taxon>
        <taxon>Gobiinae</taxon>
        <taxon>Knipowitschia</taxon>
    </lineage>
</organism>
<dbReference type="SMART" id="SM00563">
    <property type="entry name" value="PlsC"/>
    <property type="match status" value="1"/>
</dbReference>
<dbReference type="GO" id="GO:0031966">
    <property type="term" value="C:mitochondrial membrane"/>
    <property type="evidence" value="ECO:0007669"/>
    <property type="project" value="TreeGrafter"/>
</dbReference>
<dbReference type="EMBL" id="OZ035839">
    <property type="protein sequence ID" value="CAL1586300.1"/>
    <property type="molecule type" value="Genomic_DNA"/>
</dbReference>
<evidence type="ECO:0000256" key="7">
    <source>
        <dbReference type="PIRNR" id="PIRNR000437"/>
    </source>
</evidence>
<dbReference type="PANTHER" id="PTHR12563:SF22">
    <property type="entry name" value="DIHYDROXYACETONE PHOSPHATE ACYLTRANSFERASE ISOFORM X1"/>
    <property type="match status" value="1"/>
</dbReference>
<comment type="pathway">
    <text evidence="6">Phospholipid metabolism.</text>
</comment>
<gene>
    <name evidence="9" type="ORF">KC01_LOCUS16392</name>
</gene>
<dbReference type="GO" id="GO:0019432">
    <property type="term" value="P:triglyceride biosynthetic process"/>
    <property type="evidence" value="ECO:0007669"/>
    <property type="project" value="TreeGrafter"/>
</dbReference>
<dbReference type="Proteomes" id="UP001497482">
    <property type="component" value="Chromosome 17"/>
</dbReference>
<feature type="domain" description="Phospholipid/glycerol acyltransferase" evidence="8">
    <location>
        <begin position="211"/>
        <end position="340"/>
    </location>
</feature>
<dbReference type="InterPro" id="IPR022284">
    <property type="entry name" value="GPAT/DHAPAT"/>
</dbReference>
<accession>A0AAV2KB81</accession>
<reference evidence="9 10" key="1">
    <citation type="submission" date="2024-04" db="EMBL/GenBank/DDBJ databases">
        <authorList>
            <person name="Waldvogel A.-M."/>
            <person name="Schoenle A."/>
        </authorList>
    </citation>
    <scope>NUCLEOTIDE SEQUENCE [LARGE SCALE GENOMIC DNA]</scope>
</reference>
<dbReference type="GO" id="GO:0016287">
    <property type="term" value="F:glycerone-phosphate O-acyltransferase activity"/>
    <property type="evidence" value="ECO:0007669"/>
    <property type="project" value="TreeGrafter"/>
</dbReference>
<protein>
    <recommendedName>
        <fullName evidence="8">Phospholipid/glycerol acyltransferase domain-containing protein</fullName>
    </recommendedName>
</protein>
<evidence type="ECO:0000256" key="6">
    <source>
        <dbReference type="ARBA" id="ARBA00025707"/>
    </source>
</evidence>
<dbReference type="SUPFAM" id="SSF69593">
    <property type="entry name" value="Glycerol-3-phosphate (1)-acyltransferase"/>
    <property type="match status" value="1"/>
</dbReference>
<evidence type="ECO:0000256" key="3">
    <source>
        <dbReference type="ARBA" id="ARBA00022679"/>
    </source>
</evidence>
<dbReference type="GO" id="GO:0004366">
    <property type="term" value="F:glycerol-3-phosphate O-acyltransferase activity"/>
    <property type="evidence" value="ECO:0007669"/>
    <property type="project" value="TreeGrafter"/>
</dbReference>
<keyword evidence="3 7" id="KW-0808">Transferase</keyword>
<dbReference type="GO" id="GO:0006631">
    <property type="term" value="P:fatty acid metabolic process"/>
    <property type="evidence" value="ECO:0007669"/>
    <property type="project" value="TreeGrafter"/>
</dbReference>
<keyword evidence="5 7" id="KW-0012">Acyltransferase</keyword>
<comment type="similarity">
    <text evidence="2 7">Belongs to the GPAT/DAPAT family.</text>
</comment>
<dbReference type="AlphaFoldDB" id="A0AAV2KB81"/>
<dbReference type="Pfam" id="PF01553">
    <property type="entry name" value="Acyltransferase"/>
    <property type="match status" value="1"/>
</dbReference>
<dbReference type="CDD" id="cd07993">
    <property type="entry name" value="LPLAT_DHAPAT-like"/>
    <property type="match status" value="1"/>
</dbReference>
<dbReference type="InterPro" id="IPR002123">
    <property type="entry name" value="Plipid/glycerol_acylTrfase"/>
</dbReference>
<evidence type="ECO:0000256" key="1">
    <source>
        <dbReference type="ARBA" id="ARBA00004370"/>
    </source>
</evidence>
<keyword evidence="4" id="KW-0472">Membrane</keyword>
<dbReference type="GO" id="GO:0008654">
    <property type="term" value="P:phospholipid biosynthetic process"/>
    <property type="evidence" value="ECO:0007669"/>
    <property type="project" value="TreeGrafter"/>
</dbReference>
<evidence type="ECO:0000256" key="5">
    <source>
        <dbReference type="ARBA" id="ARBA00023315"/>
    </source>
</evidence>
<dbReference type="InterPro" id="IPR041728">
    <property type="entry name" value="GPAT/DHAPAT_LPLAT"/>
</dbReference>
<dbReference type="InterPro" id="IPR045520">
    <property type="entry name" value="GPAT/DHAPAT_C"/>
</dbReference>
<comment type="subcellular location">
    <subcellularLocation>
        <location evidence="1">Membrane</location>
    </subcellularLocation>
</comment>
<evidence type="ECO:0000256" key="2">
    <source>
        <dbReference type="ARBA" id="ARBA00007937"/>
    </source>
</evidence>
<sequence length="749" mass="84364">MNGILKDYIFLYTKIHGPVWSSPAQCGGSGLLGARRSSGRSLVPGISGGLGPGAPLFCTRKSEKHLFFPGAVCTESQMAHTYPRSANEELVDILEGTRLSGDLSHALRTFSPQPYKDMTTSSASDLSKKTLDSQYLQYVFKEISAESSLSMEEVKEDARLLLDEMSQNLQLGFIRLMGYTLTKVLKRLYSKIYVNMEGLNTLQQAVRENPVILMPSHRSYIDFLIISYVLFTYDIPVPVIAAGLPLAGMKLVGEILRRSGAFFIRRSIGSDKLYWAVLSEYVKTIVRTGFAPLEFFVEGLRSRTLKSVPPKLGMMHMVLEPYFKGEVFDITLVPISISYDRVLEESLLAHELLGIPKPKETTRGLFKATKVLQEDYGCMHVNFGRPLSVRELCQGKINRCQYNLTPRDLPQVPSADVQACVNWLAHLIVRIQEEGSCISPWSLMACVLLQCPTSTLKDRGMAWTELKDSTLWLRKLALRFRAHLHWPEKASDQDVMSSMVALHRSIVAHEGDRVCLVQEERPRRKFELSAEEEVNRTAATVLMLASYRNQTLHVFLRPAMLATAVQVTNSTQPDELFTFFCFLKDLFSSEFIFVPGESTQDFEEACLLMKGSGAVHMSPEEVTVTEAGQQIVSFLHSLLQPFIQSYQAILEFFSENETKDMPEKQLYPTMRSFVMNLILSGELQTYEALSSDTHKNVLSALCTLRVMTKLRESKENKYQVDTAAVKRISDILCGKISPQLLHRTPHAKL</sequence>
<evidence type="ECO:0000256" key="4">
    <source>
        <dbReference type="ARBA" id="ARBA00023136"/>
    </source>
</evidence>
<dbReference type="GO" id="GO:0005778">
    <property type="term" value="C:peroxisomal membrane"/>
    <property type="evidence" value="ECO:0007669"/>
    <property type="project" value="TreeGrafter"/>
</dbReference>
<evidence type="ECO:0000313" key="10">
    <source>
        <dbReference type="Proteomes" id="UP001497482"/>
    </source>
</evidence>
<dbReference type="Pfam" id="PF19277">
    <property type="entry name" value="GPAT_C"/>
    <property type="match status" value="1"/>
</dbReference>
<dbReference type="GO" id="GO:0008611">
    <property type="term" value="P:ether lipid biosynthetic process"/>
    <property type="evidence" value="ECO:0007669"/>
    <property type="project" value="TreeGrafter"/>
</dbReference>
<evidence type="ECO:0000259" key="8">
    <source>
        <dbReference type="SMART" id="SM00563"/>
    </source>
</evidence>
<proteinExistence type="inferred from homology"/>
<keyword evidence="10" id="KW-1185">Reference proteome</keyword>
<dbReference type="PANTHER" id="PTHR12563">
    <property type="entry name" value="GLYCEROL-3-PHOSPHATE ACYLTRANSFERASE"/>
    <property type="match status" value="1"/>
</dbReference>
<evidence type="ECO:0000313" key="9">
    <source>
        <dbReference type="EMBL" id="CAL1586300.1"/>
    </source>
</evidence>
<name>A0AAV2KB81_KNICA</name>